<gene>
    <name evidence="3" type="ORF">BOTCAL_0248g00040</name>
</gene>
<organism evidence="3 4">
    <name type="scientific">Botryotinia calthae</name>
    <dbReference type="NCBI Taxonomy" id="38488"/>
    <lineage>
        <taxon>Eukaryota</taxon>
        <taxon>Fungi</taxon>
        <taxon>Dikarya</taxon>
        <taxon>Ascomycota</taxon>
        <taxon>Pezizomycotina</taxon>
        <taxon>Leotiomycetes</taxon>
        <taxon>Helotiales</taxon>
        <taxon>Sclerotiniaceae</taxon>
        <taxon>Botryotinia</taxon>
    </lineage>
</organism>
<sequence length="118" mass="13149">MNYNNTMNSNSTDNYYVGITSKNSTCTKAITLRSCIPVHDTKSISNEQRPAYIAGVSIAFFFIIIFAIAVQNIRARIISNKRSMDEQRRVEEGRMTKAVQKVTGSEKADPVSTEPAKP</sequence>
<evidence type="ECO:0000313" key="3">
    <source>
        <dbReference type="EMBL" id="TEY53387.1"/>
    </source>
</evidence>
<accession>A0A4Y8CWP0</accession>
<reference evidence="3 4" key="1">
    <citation type="submission" date="2017-11" db="EMBL/GenBank/DDBJ databases">
        <title>Comparative genomics of Botrytis spp.</title>
        <authorList>
            <person name="Valero-Jimenez C.A."/>
            <person name="Tapia P."/>
            <person name="Veloso J."/>
            <person name="Silva-Moreno E."/>
            <person name="Staats M."/>
            <person name="Valdes J.H."/>
            <person name="Van Kan J.A.L."/>
        </authorList>
    </citation>
    <scope>NUCLEOTIDE SEQUENCE [LARGE SCALE GENOMIC DNA]</scope>
    <source>
        <strain evidence="3 4">MUCL2830</strain>
    </source>
</reference>
<keyword evidence="4" id="KW-1185">Reference proteome</keyword>
<name>A0A4Y8CWP0_9HELO</name>
<dbReference type="AlphaFoldDB" id="A0A4Y8CWP0"/>
<evidence type="ECO:0000256" key="2">
    <source>
        <dbReference type="SAM" id="Phobius"/>
    </source>
</evidence>
<keyword evidence="2" id="KW-0472">Membrane</keyword>
<evidence type="ECO:0000256" key="1">
    <source>
        <dbReference type="SAM" id="MobiDB-lite"/>
    </source>
</evidence>
<keyword evidence="2" id="KW-0812">Transmembrane</keyword>
<evidence type="ECO:0000313" key="4">
    <source>
        <dbReference type="Proteomes" id="UP000297299"/>
    </source>
</evidence>
<dbReference type="EMBL" id="PHWZ01000247">
    <property type="protein sequence ID" value="TEY53387.1"/>
    <property type="molecule type" value="Genomic_DNA"/>
</dbReference>
<feature type="compositionally biased region" description="Basic and acidic residues" evidence="1">
    <location>
        <begin position="83"/>
        <end position="95"/>
    </location>
</feature>
<feature type="region of interest" description="Disordered" evidence="1">
    <location>
        <begin position="83"/>
        <end position="118"/>
    </location>
</feature>
<dbReference type="Proteomes" id="UP000297299">
    <property type="component" value="Unassembled WGS sequence"/>
</dbReference>
<keyword evidence="2" id="KW-1133">Transmembrane helix</keyword>
<proteinExistence type="predicted"/>
<feature type="transmembrane region" description="Helical" evidence="2">
    <location>
        <begin position="51"/>
        <end position="73"/>
    </location>
</feature>
<dbReference type="OrthoDB" id="3543741at2759"/>
<protein>
    <submittedName>
        <fullName evidence="3">Uncharacterized protein</fullName>
    </submittedName>
</protein>
<dbReference type="STRING" id="38488.A0A4Y8CWP0"/>
<comment type="caution">
    <text evidence="3">The sequence shown here is derived from an EMBL/GenBank/DDBJ whole genome shotgun (WGS) entry which is preliminary data.</text>
</comment>